<protein>
    <recommendedName>
        <fullName evidence="4">Ig-like domain-containing protein</fullName>
    </recommendedName>
</protein>
<keyword evidence="3" id="KW-1185">Reference proteome</keyword>
<feature type="signal peptide" evidence="1">
    <location>
        <begin position="1"/>
        <end position="30"/>
    </location>
</feature>
<gene>
    <name evidence="2" type="ORF">R2Q92_02760</name>
</gene>
<name>A0ABU5N3S4_9MICO</name>
<evidence type="ECO:0000256" key="1">
    <source>
        <dbReference type="SAM" id="SignalP"/>
    </source>
</evidence>
<evidence type="ECO:0000313" key="2">
    <source>
        <dbReference type="EMBL" id="MDZ8160739.1"/>
    </source>
</evidence>
<keyword evidence="1" id="KW-0732">Signal</keyword>
<dbReference type="Proteomes" id="UP001291912">
    <property type="component" value="Unassembled WGS sequence"/>
</dbReference>
<dbReference type="RefSeq" id="WP_194423428.1">
    <property type="nucleotide sequence ID" value="NZ_BAAAPT010000001.1"/>
</dbReference>
<accession>A0ABU5N3S4</accession>
<comment type="caution">
    <text evidence="2">The sequence shown here is derived from an EMBL/GenBank/DDBJ whole genome shotgun (WGS) entry which is preliminary data.</text>
</comment>
<sequence length="150" mass="15598">MNATLTSATALALTLVAGLPATLLAAPAAAAPTTATAHTDIDDFDGDLEPDPKVFIEASATCEPDAGITYVITTHHSPDNATGIEMQWMDENGATSQNLAEHDTVPSGEGVFDVRALLHTTTGFSASDWQQVVVDCDTDLPLRGTPDFTG</sequence>
<dbReference type="EMBL" id="JAWJYN010000001">
    <property type="protein sequence ID" value="MDZ8160739.1"/>
    <property type="molecule type" value="Genomic_DNA"/>
</dbReference>
<evidence type="ECO:0008006" key="4">
    <source>
        <dbReference type="Google" id="ProtNLM"/>
    </source>
</evidence>
<reference evidence="2 3" key="1">
    <citation type="submission" date="2023-10" db="EMBL/GenBank/DDBJ databases">
        <title>Microbacterium xanthum sp. nov., isolated from seaweed.</title>
        <authorList>
            <person name="Lee S.D."/>
        </authorList>
    </citation>
    <scope>NUCLEOTIDE SEQUENCE [LARGE SCALE GENOMIC DNA]</scope>
    <source>
        <strain evidence="2 3">KCTC 19124</strain>
    </source>
</reference>
<proteinExistence type="predicted"/>
<evidence type="ECO:0000313" key="3">
    <source>
        <dbReference type="Proteomes" id="UP001291912"/>
    </source>
</evidence>
<feature type="chain" id="PRO_5045293048" description="Ig-like domain-containing protein" evidence="1">
    <location>
        <begin position="31"/>
        <end position="150"/>
    </location>
</feature>
<organism evidence="2 3">
    <name type="scientific">Microbacterium aquimaris</name>
    <dbReference type="NCBI Taxonomy" id="459816"/>
    <lineage>
        <taxon>Bacteria</taxon>
        <taxon>Bacillati</taxon>
        <taxon>Actinomycetota</taxon>
        <taxon>Actinomycetes</taxon>
        <taxon>Micrococcales</taxon>
        <taxon>Microbacteriaceae</taxon>
        <taxon>Microbacterium</taxon>
    </lineage>
</organism>